<dbReference type="Proteomes" id="UP000829196">
    <property type="component" value="Unassembled WGS sequence"/>
</dbReference>
<gene>
    <name evidence="1" type="ORF">KFK09_018166</name>
</gene>
<organism evidence="1 2">
    <name type="scientific">Dendrobium nobile</name>
    <name type="common">Orchid</name>
    <dbReference type="NCBI Taxonomy" id="94219"/>
    <lineage>
        <taxon>Eukaryota</taxon>
        <taxon>Viridiplantae</taxon>
        <taxon>Streptophyta</taxon>
        <taxon>Embryophyta</taxon>
        <taxon>Tracheophyta</taxon>
        <taxon>Spermatophyta</taxon>
        <taxon>Magnoliopsida</taxon>
        <taxon>Liliopsida</taxon>
        <taxon>Asparagales</taxon>
        <taxon>Orchidaceae</taxon>
        <taxon>Epidendroideae</taxon>
        <taxon>Malaxideae</taxon>
        <taxon>Dendrobiinae</taxon>
        <taxon>Dendrobium</taxon>
    </lineage>
</organism>
<proteinExistence type="predicted"/>
<reference evidence="1" key="1">
    <citation type="journal article" date="2022" name="Front. Genet.">
        <title>Chromosome-Scale Assembly of the Dendrobium nobile Genome Provides Insights Into the Molecular Mechanism of the Biosynthesis of the Medicinal Active Ingredient of Dendrobium.</title>
        <authorList>
            <person name="Xu Q."/>
            <person name="Niu S.-C."/>
            <person name="Li K.-L."/>
            <person name="Zheng P.-J."/>
            <person name="Zhang X.-J."/>
            <person name="Jia Y."/>
            <person name="Liu Y."/>
            <person name="Niu Y.-X."/>
            <person name="Yu L.-H."/>
            <person name="Chen D.-F."/>
            <person name="Zhang G.-Q."/>
        </authorList>
    </citation>
    <scope>NUCLEOTIDE SEQUENCE</scope>
    <source>
        <tissue evidence="1">Leaf</tissue>
    </source>
</reference>
<name>A0A8T3AV61_DENNO</name>
<sequence length="51" mass="5939">MRYSRSLEGFHKSKVTSMLLQPAFATFSHLDRLGFPEFRFGGERRGFRTQG</sequence>
<evidence type="ECO:0000313" key="2">
    <source>
        <dbReference type="Proteomes" id="UP000829196"/>
    </source>
</evidence>
<protein>
    <submittedName>
        <fullName evidence="1">Uncharacterized protein</fullName>
    </submittedName>
</protein>
<dbReference type="AlphaFoldDB" id="A0A8T3AV61"/>
<evidence type="ECO:0000313" key="1">
    <source>
        <dbReference type="EMBL" id="KAI0499958.1"/>
    </source>
</evidence>
<keyword evidence="2" id="KW-1185">Reference proteome</keyword>
<accession>A0A8T3AV61</accession>
<comment type="caution">
    <text evidence="1">The sequence shown here is derived from an EMBL/GenBank/DDBJ whole genome shotgun (WGS) entry which is preliminary data.</text>
</comment>
<dbReference type="EMBL" id="JAGYWB010000013">
    <property type="protein sequence ID" value="KAI0499958.1"/>
    <property type="molecule type" value="Genomic_DNA"/>
</dbReference>